<organism evidence="1 2">
    <name type="scientific">Cupriavidus nantongensis</name>
    <dbReference type="NCBI Taxonomy" id="1796606"/>
    <lineage>
        <taxon>Bacteria</taxon>
        <taxon>Pseudomonadati</taxon>
        <taxon>Pseudomonadota</taxon>
        <taxon>Betaproteobacteria</taxon>
        <taxon>Burkholderiales</taxon>
        <taxon>Burkholderiaceae</taxon>
        <taxon>Cupriavidus</taxon>
    </lineage>
</organism>
<evidence type="ECO:0000313" key="1">
    <source>
        <dbReference type="EMBL" id="AMR80658.1"/>
    </source>
</evidence>
<dbReference type="InterPro" id="IPR010353">
    <property type="entry name" value="DmpK"/>
</dbReference>
<dbReference type="OrthoDB" id="8564678at2"/>
<protein>
    <submittedName>
        <fullName evidence="1">Phenol hydroxylase</fullName>
    </submittedName>
</protein>
<keyword evidence="2" id="KW-1185">Reference proteome</keyword>
<dbReference type="AlphaFoldDB" id="A0A142JRE6"/>
<dbReference type="Proteomes" id="UP000075238">
    <property type="component" value="Chromosome 2"/>
</dbReference>
<dbReference type="EMBL" id="CP014845">
    <property type="protein sequence ID" value="AMR80658.1"/>
    <property type="molecule type" value="Genomic_DNA"/>
</dbReference>
<evidence type="ECO:0000313" key="2">
    <source>
        <dbReference type="Proteomes" id="UP000075238"/>
    </source>
</evidence>
<proteinExistence type="predicted"/>
<dbReference type="STRING" id="1796606.A2G96_22725"/>
<gene>
    <name evidence="1" type="ORF">A2G96_22725</name>
</gene>
<sequence length="74" mass="8317">MTTPSVPLFEATPRYVRVEGRTPEGFVQFVFSVADPELNVELIMPEPMFEAFCCVNRVRFLPAPEASPQPEADD</sequence>
<name>A0A142JRE6_9BURK</name>
<reference evidence="1 2" key="1">
    <citation type="submission" date="2016-03" db="EMBL/GenBank/DDBJ databases">
        <title>Complete genome sequence of a novel chlorpyrifos degrading bacterium, Cupriavidus nantongensis sp. X1.</title>
        <authorList>
            <person name="Fang L."/>
        </authorList>
    </citation>
    <scope>NUCLEOTIDE SEQUENCE [LARGE SCALE GENOMIC DNA]</scope>
    <source>
        <strain evidence="1 2">X1</strain>
    </source>
</reference>
<dbReference type="Pfam" id="PF06099">
    <property type="entry name" value="Phenol_hyd_sub"/>
    <property type="match status" value="1"/>
</dbReference>
<dbReference type="KEGG" id="cnan:A2G96_22725"/>
<dbReference type="RefSeq" id="WP_062802489.1">
    <property type="nucleotide sequence ID" value="NZ_CP014845.1"/>
</dbReference>
<accession>A0A142JRE6</accession>